<proteinExistence type="predicted"/>
<evidence type="ECO:0000313" key="4">
    <source>
        <dbReference type="Proteomes" id="UP000219048"/>
    </source>
</evidence>
<keyword evidence="4" id="KW-1185">Reference proteome</keyword>
<accession>A0A285MSK5</accession>
<organism evidence="3 4">
    <name type="scientific">Flagellimonas pacifica</name>
    <dbReference type="NCBI Taxonomy" id="1247520"/>
    <lineage>
        <taxon>Bacteria</taxon>
        <taxon>Pseudomonadati</taxon>
        <taxon>Bacteroidota</taxon>
        <taxon>Flavobacteriia</taxon>
        <taxon>Flavobacteriales</taxon>
        <taxon>Flavobacteriaceae</taxon>
        <taxon>Flagellimonas</taxon>
    </lineage>
</organism>
<dbReference type="Proteomes" id="UP000219048">
    <property type="component" value="Unassembled WGS sequence"/>
</dbReference>
<dbReference type="InterPro" id="IPR013517">
    <property type="entry name" value="FG-GAP"/>
</dbReference>
<dbReference type="AlphaFoldDB" id="A0A285MSK5"/>
<dbReference type="Pfam" id="PF13517">
    <property type="entry name" value="FG-GAP_3"/>
    <property type="match status" value="5"/>
</dbReference>
<feature type="domain" description="ASPIC/UnbV" evidence="2">
    <location>
        <begin position="538"/>
        <end position="603"/>
    </location>
</feature>
<dbReference type="InterPro" id="IPR027039">
    <property type="entry name" value="Crtac1"/>
</dbReference>
<protein>
    <submittedName>
        <fullName evidence="3">Repeat domain-containing protein</fullName>
    </submittedName>
</protein>
<dbReference type="RefSeq" id="WP_243396944.1">
    <property type="nucleotide sequence ID" value="NZ_OBEH01000003.1"/>
</dbReference>
<dbReference type="PANTHER" id="PTHR16026:SF0">
    <property type="entry name" value="CARTILAGE ACIDIC PROTEIN 1"/>
    <property type="match status" value="1"/>
</dbReference>
<reference evidence="4" key="1">
    <citation type="submission" date="2017-09" db="EMBL/GenBank/DDBJ databases">
        <authorList>
            <person name="Varghese N."/>
            <person name="Submissions S."/>
        </authorList>
    </citation>
    <scope>NUCLEOTIDE SEQUENCE [LARGE SCALE GENOMIC DNA]</scope>
    <source>
        <strain evidence="4">DSM 25885</strain>
    </source>
</reference>
<dbReference type="InterPro" id="IPR028994">
    <property type="entry name" value="Integrin_alpha_N"/>
</dbReference>
<dbReference type="SUPFAM" id="SSF69318">
    <property type="entry name" value="Integrin alpha N-terminal domain"/>
    <property type="match status" value="3"/>
</dbReference>
<evidence type="ECO:0000313" key="3">
    <source>
        <dbReference type="EMBL" id="SNZ00170.1"/>
    </source>
</evidence>
<keyword evidence="1" id="KW-0732">Signal</keyword>
<dbReference type="InterPro" id="IPR011519">
    <property type="entry name" value="UnbV_ASPIC"/>
</dbReference>
<dbReference type="Pfam" id="PF07593">
    <property type="entry name" value="UnbV_ASPIC"/>
    <property type="match status" value="1"/>
</dbReference>
<dbReference type="EMBL" id="OBEH01000003">
    <property type="protein sequence ID" value="SNZ00170.1"/>
    <property type="molecule type" value="Genomic_DNA"/>
</dbReference>
<dbReference type="PANTHER" id="PTHR16026">
    <property type="entry name" value="CARTILAGE ACIDIC PROTEIN 1"/>
    <property type="match status" value="1"/>
</dbReference>
<sequence length="1113" mass="124965">MKKTREKIICFQLQILIMLLIPIFGQSQDDKRFTLLKSSYTGVNFENTIKSTKDKNILLYANFYSGAGVGVGDFNNDGLQDIYFAGNMVQDRIYLNQGNLTFKDVTKEAGIVDDDGWSAGVTIADVNNDGYVDIYVSRELYDYNPEKRINLLYINQGNGTFIESAKEYGVDDSQRTRHAVFLDYDRDGFLDIFLLTQPPNAGILSEFIGSNKQKAESHVRLLRNTGENSFEDVTEKAGVKRSGYPNAVCTADLNNDGWVDIYVTNDFKEPDFLFMNNKNGTFTNVVDSSTGHISHFAMGVDISDINNDGHLDVFVVDMVAEDNFRLKSNMGGMDPEAFWRVVNKGGHYQYMFNTLQLNNGNMAFSDVAQMTGMGSTDWSWSNLMADFDNDGLKDTYVTNGLLHDIMNTDADKAVADFIDKTSYDWILAHPDGGGITSIFDILDLQKAVNMVPSNPISNYAYKNKGNLQFEKVMDEWGLEQKSFSNGSAYADFDNDGDLDLVVNNVNEEAFIYRNNSESLPNSNFFRVKLKDGKNRPVFGARVALFSKEGMQIQETTNVRGIYSCSEPIVHFGLGENQKIDSLEISWPNHKKTTLKNLMVNQVIELDMDKAVEPQKNNDSPTPIFKEDTDSKAIEFVHQENIFDDYGYQVLLPHKMSQFGPAMDVSDINNDGLEDIFIGGAQGFSPVLYTQNSEGQFLKSSQTFWENEKAYEDLDALFVDINGDGYKDLYVVSGGNEFPAYASFYYDRLYLNDGRGGFSERIELSGAQESGSIVKAEDYDNDGDMDLFVGGRHVPRQYPLPASSILWTNDNGKLVDNTNVLAPELKDVGMVTDAVWADYDNDGDSDLIIVGEWMPITVFKNDAGKFSKTPIKGLENSSGWWFSIEKGDFDQDGDIDFIVGNLGLNYKYKTSKEKPFDIYYDDFDKNGSSDIVLGYYNSEKHYPLRGFSCSSQQIPGLKTKFEKYDTFASLELDQVYGKRNLEESLHYEADTFASSYMENLGNGSFKLSNLPHLAQLSNINDILVDDFNSDGNLDALLVGNLFVSEVETPRNDGGTGLFLLGDTKGKFQTVSPWESGFYARGDAKKMKPLMVLKKPKIMVANNNDQLQIFDLHKK</sequence>
<gene>
    <name evidence="3" type="ORF">SAMN06265377_1990</name>
</gene>
<evidence type="ECO:0000259" key="2">
    <source>
        <dbReference type="Pfam" id="PF07593"/>
    </source>
</evidence>
<dbReference type="Gene3D" id="2.130.10.130">
    <property type="entry name" value="Integrin alpha, N-terminal"/>
    <property type="match status" value="4"/>
</dbReference>
<evidence type="ECO:0000256" key="1">
    <source>
        <dbReference type="ARBA" id="ARBA00022729"/>
    </source>
</evidence>
<name>A0A285MSK5_9FLAO</name>